<feature type="region of interest" description="Disordered" evidence="1">
    <location>
        <begin position="1"/>
        <end position="34"/>
    </location>
</feature>
<dbReference type="Gene3D" id="3.40.1260.10">
    <property type="entry name" value="DsrEFH-like"/>
    <property type="match status" value="1"/>
</dbReference>
<evidence type="ECO:0000313" key="2">
    <source>
        <dbReference type="EMBL" id="HJE51001.1"/>
    </source>
</evidence>
<dbReference type="AlphaFoldDB" id="A0A921EP83"/>
<reference evidence="2" key="2">
    <citation type="submission" date="2021-09" db="EMBL/GenBank/DDBJ databases">
        <authorList>
            <person name="Gilroy R."/>
        </authorList>
    </citation>
    <scope>NUCLEOTIDE SEQUENCE</scope>
    <source>
        <strain evidence="2">ChiGjej3B3-7470</strain>
    </source>
</reference>
<reference evidence="2" key="1">
    <citation type="journal article" date="2021" name="PeerJ">
        <title>Extensive microbial diversity within the chicken gut microbiome revealed by metagenomics and culture.</title>
        <authorList>
            <person name="Gilroy R."/>
            <person name="Ravi A."/>
            <person name="Getino M."/>
            <person name="Pursley I."/>
            <person name="Horton D.L."/>
            <person name="Alikhan N.F."/>
            <person name="Baker D."/>
            <person name="Gharbi K."/>
            <person name="Hall N."/>
            <person name="Watson M."/>
            <person name="Adriaenssens E.M."/>
            <person name="Foster-Nyarko E."/>
            <person name="Jarju S."/>
            <person name="Secka A."/>
            <person name="Antonio M."/>
            <person name="Oren A."/>
            <person name="Chaudhuri R.R."/>
            <person name="La Ragione R."/>
            <person name="Hildebrand F."/>
            <person name="Pallen M.J."/>
        </authorList>
    </citation>
    <scope>NUCLEOTIDE SEQUENCE</scope>
    <source>
        <strain evidence="2">ChiGjej3B3-7470</strain>
    </source>
</reference>
<sequence length="206" mass="22059">MSQEILPHPIIPDFGDKPKAAAKPAGGSAVDGDAAGAPSGAVYQEARPRKICFIASKGNLDMAYPALIMANAALGEGIETHIFFTFWGFDLVTERTMDNLKFTMVGNTAMHLPLAPSMPLWSGLGTLPGMTTVATKMMRKQLDDLEIPGVREMLDIIVASGGNLWGCKLTFDMNGLHPDDLYDGVKDVISATDFIELSDGAQVIFV</sequence>
<accession>A0A921EP83</accession>
<dbReference type="PANTHER" id="PTHR34655:SF2">
    <property type="entry name" value="PEROXIREDOXIN FAMILY PROTEIN"/>
    <property type="match status" value="1"/>
</dbReference>
<dbReference type="InterPro" id="IPR032836">
    <property type="entry name" value="DsrE2-like"/>
</dbReference>
<dbReference type="SUPFAM" id="SSF75169">
    <property type="entry name" value="DsrEFH-like"/>
    <property type="match status" value="1"/>
</dbReference>
<evidence type="ECO:0000256" key="1">
    <source>
        <dbReference type="SAM" id="MobiDB-lite"/>
    </source>
</evidence>
<dbReference type="Proteomes" id="UP000712713">
    <property type="component" value="Unassembled WGS sequence"/>
</dbReference>
<dbReference type="EMBL" id="DYZF01000077">
    <property type="protein sequence ID" value="HJE51001.1"/>
    <property type="molecule type" value="Genomic_DNA"/>
</dbReference>
<feature type="compositionally biased region" description="Low complexity" evidence="1">
    <location>
        <begin position="21"/>
        <end position="34"/>
    </location>
</feature>
<comment type="caution">
    <text evidence="2">The sequence shown here is derived from an EMBL/GenBank/DDBJ whole genome shotgun (WGS) entry which is preliminary data.</text>
</comment>
<dbReference type="Pfam" id="PF13686">
    <property type="entry name" value="DrsE_2"/>
    <property type="match status" value="1"/>
</dbReference>
<evidence type="ECO:0000313" key="3">
    <source>
        <dbReference type="Proteomes" id="UP000712713"/>
    </source>
</evidence>
<organism evidence="2 3">
    <name type="scientific">Tessaracoccus flavescens</name>
    <dbReference type="NCBI Taxonomy" id="399497"/>
    <lineage>
        <taxon>Bacteria</taxon>
        <taxon>Bacillati</taxon>
        <taxon>Actinomycetota</taxon>
        <taxon>Actinomycetes</taxon>
        <taxon>Propionibacteriales</taxon>
        <taxon>Propionibacteriaceae</taxon>
        <taxon>Tessaracoccus</taxon>
    </lineage>
</organism>
<name>A0A921EP83_9ACTN</name>
<gene>
    <name evidence="2" type="ORF">K8V15_03315</name>
</gene>
<dbReference type="PANTHER" id="PTHR34655">
    <property type="entry name" value="CONSERVED WITHIN P. AEROPHILUM"/>
    <property type="match status" value="1"/>
</dbReference>
<dbReference type="InterPro" id="IPR027396">
    <property type="entry name" value="DsrEFH-like"/>
</dbReference>
<proteinExistence type="predicted"/>
<protein>
    <submittedName>
        <fullName evidence="2">DsrE/DsrF/DrsH-like family protein</fullName>
    </submittedName>
</protein>